<evidence type="ECO:0000256" key="6">
    <source>
        <dbReference type="SAM" id="Phobius"/>
    </source>
</evidence>
<protein>
    <submittedName>
        <fullName evidence="7">Lipopolysaccharide biosynthesis protein</fullName>
    </submittedName>
</protein>
<feature type="transmembrane region" description="Helical" evidence="6">
    <location>
        <begin position="106"/>
        <end position="128"/>
    </location>
</feature>
<evidence type="ECO:0000256" key="4">
    <source>
        <dbReference type="ARBA" id="ARBA00022989"/>
    </source>
</evidence>
<dbReference type="AlphaFoldDB" id="A0A9X3ANW7"/>
<dbReference type="Proteomes" id="UP001142648">
    <property type="component" value="Unassembled WGS sequence"/>
</dbReference>
<feature type="transmembrane region" description="Helical" evidence="6">
    <location>
        <begin position="134"/>
        <end position="156"/>
    </location>
</feature>
<reference evidence="7" key="1">
    <citation type="submission" date="2022-09" db="EMBL/GenBank/DDBJ databases">
        <title>The genome sequence of Tsuneonella sp. YG55.</title>
        <authorList>
            <person name="Liu Y."/>
        </authorList>
    </citation>
    <scope>NUCLEOTIDE SEQUENCE</scope>
    <source>
        <strain evidence="7">YG55</strain>
    </source>
</reference>
<feature type="transmembrane region" description="Helical" evidence="6">
    <location>
        <begin position="77"/>
        <end position="94"/>
    </location>
</feature>
<keyword evidence="3 6" id="KW-0812">Transmembrane</keyword>
<feature type="non-terminal residue" evidence="7">
    <location>
        <position position="1"/>
    </location>
</feature>
<dbReference type="GO" id="GO:0005886">
    <property type="term" value="C:plasma membrane"/>
    <property type="evidence" value="ECO:0007669"/>
    <property type="project" value="UniProtKB-SubCell"/>
</dbReference>
<evidence type="ECO:0000256" key="2">
    <source>
        <dbReference type="ARBA" id="ARBA00022475"/>
    </source>
</evidence>
<dbReference type="RefSeq" id="WP_375545967.1">
    <property type="nucleotide sequence ID" value="NZ_JAOAMV010000028.1"/>
</dbReference>
<evidence type="ECO:0000256" key="3">
    <source>
        <dbReference type="ARBA" id="ARBA00022692"/>
    </source>
</evidence>
<proteinExistence type="predicted"/>
<dbReference type="InterPro" id="IPR050833">
    <property type="entry name" value="Poly_Biosynth_Transport"/>
</dbReference>
<feature type="transmembrane region" description="Helical" evidence="6">
    <location>
        <begin position="43"/>
        <end position="65"/>
    </location>
</feature>
<comment type="caution">
    <text evidence="7">The sequence shown here is derived from an EMBL/GenBank/DDBJ whole genome shotgun (WGS) entry which is preliminary data.</text>
</comment>
<keyword evidence="5 6" id="KW-0472">Membrane</keyword>
<dbReference type="PANTHER" id="PTHR30250">
    <property type="entry name" value="PST FAMILY PREDICTED COLANIC ACID TRANSPORTER"/>
    <property type="match status" value="1"/>
</dbReference>
<dbReference type="EMBL" id="JAOAMV010000028">
    <property type="protein sequence ID" value="MCT2560252.1"/>
    <property type="molecule type" value="Genomic_DNA"/>
</dbReference>
<gene>
    <name evidence="7" type="ORF">N0B51_14815</name>
</gene>
<comment type="subcellular location">
    <subcellularLocation>
        <location evidence="1">Cell membrane</location>
        <topology evidence="1">Multi-pass membrane protein</topology>
    </subcellularLocation>
</comment>
<evidence type="ECO:0000256" key="1">
    <source>
        <dbReference type="ARBA" id="ARBA00004651"/>
    </source>
</evidence>
<evidence type="ECO:0000313" key="8">
    <source>
        <dbReference type="Proteomes" id="UP001142648"/>
    </source>
</evidence>
<evidence type="ECO:0000256" key="5">
    <source>
        <dbReference type="ARBA" id="ARBA00023136"/>
    </source>
</evidence>
<keyword evidence="4 6" id="KW-1133">Transmembrane helix</keyword>
<accession>A0A9X3ANW7</accession>
<sequence>QLAQGIGTMSQLVARAVFPEFALSHIADNPNAFRKLVRQVSTFAGVGGIMVTLVAWFLGGQLLWVIGGEPFVRGAPVLVPLAIGASFALAAVGFEPMVFSTGHASYAVVARSISVAVIIGGIFALAGFGPVGVGWAVALGMAVFYAVMGGMAWLVLRELRFRGAAE</sequence>
<organism evidence="7 8">
    <name type="scientific">Tsuneonella litorea</name>
    <dbReference type="NCBI Taxonomy" id="2976475"/>
    <lineage>
        <taxon>Bacteria</taxon>
        <taxon>Pseudomonadati</taxon>
        <taxon>Pseudomonadota</taxon>
        <taxon>Alphaproteobacteria</taxon>
        <taxon>Sphingomonadales</taxon>
        <taxon>Erythrobacteraceae</taxon>
        <taxon>Tsuneonella</taxon>
    </lineage>
</organism>
<dbReference type="PANTHER" id="PTHR30250:SF11">
    <property type="entry name" value="O-ANTIGEN TRANSPORTER-RELATED"/>
    <property type="match status" value="1"/>
</dbReference>
<keyword evidence="8" id="KW-1185">Reference proteome</keyword>
<name>A0A9X3ANW7_9SPHN</name>
<evidence type="ECO:0000313" key="7">
    <source>
        <dbReference type="EMBL" id="MCT2560252.1"/>
    </source>
</evidence>
<keyword evidence="2" id="KW-1003">Cell membrane</keyword>